<reference evidence="1" key="1">
    <citation type="submission" date="2020-01" db="EMBL/GenBank/DDBJ databases">
        <authorList>
            <person name="Meier V. D."/>
            <person name="Meier V D."/>
        </authorList>
    </citation>
    <scope>NUCLEOTIDE SEQUENCE</scope>
    <source>
        <strain evidence="1">HLG_WM_MAG_01</strain>
    </source>
</reference>
<sequence length="153" mass="17775">MKFETMKHLGHTVSMVSESMANNFKDKITNEQYEILKHNVYTIEFHKDKHLEEKYNGCGCGWTEIDKDGNFVDLQYLDEDVVDWREELDADEHEMEIGVVSSQEAQALYLSTGQKEQNVNMLEFHTDQLTPLILPNGNVRVLVNFSSTQLVRF</sequence>
<protein>
    <submittedName>
        <fullName evidence="1">Uncharacterized protein</fullName>
    </submittedName>
</protein>
<dbReference type="AlphaFoldDB" id="A0A6S6STA4"/>
<accession>A0A6S6STA4</accession>
<name>A0A6S6STA4_9BACT</name>
<proteinExistence type="predicted"/>
<gene>
    <name evidence="1" type="ORF">HELGO_WM3348</name>
</gene>
<dbReference type="EMBL" id="CACVAS010000047">
    <property type="protein sequence ID" value="CAA6807875.1"/>
    <property type="molecule type" value="Genomic_DNA"/>
</dbReference>
<organism evidence="1">
    <name type="scientific">uncultured Sulfurovum sp</name>
    <dbReference type="NCBI Taxonomy" id="269237"/>
    <lineage>
        <taxon>Bacteria</taxon>
        <taxon>Pseudomonadati</taxon>
        <taxon>Campylobacterota</taxon>
        <taxon>Epsilonproteobacteria</taxon>
        <taxon>Campylobacterales</taxon>
        <taxon>Sulfurovaceae</taxon>
        <taxon>Sulfurovum</taxon>
        <taxon>environmental samples</taxon>
    </lineage>
</organism>
<evidence type="ECO:0000313" key="1">
    <source>
        <dbReference type="EMBL" id="CAA6807875.1"/>
    </source>
</evidence>